<comment type="catalytic activity">
    <reaction evidence="7">
        <text>ATP + H2O = ADP + phosphate + H(+)</text>
        <dbReference type="Rhea" id="RHEA:13065"/>
        <dbReference type="ChEBI" id="CHEBI:15377"/>
        <dbReference type="ChEBI" id="CHEBI:15378"/>
        <dbReference type="ChEBI" id="CHEBI:30616"/>
        <dbReference type="ChEBI" id="CHEBI:43474"/>
        <dbReference type="ChEBI" id="CHEBI:456216"/>
        <dbReference type="EC" id="5.6.2.3"/>
    </reaction>
</comment>
<evidence type="ECO:0000259" key="8">
    <source>
        <dbReference type="PROSITE" id="PS51193"/>
    </source>
</evidence>
<dbReference type="GO" id="GO:0016818">
    <property type="term" value="F:hydrolase activity, acting on acid anhydrides, in phosphorus-containing anhydrides"/>
    <property type="evidence" value="ECO:0007669"/>
    <property type="project" value="InterPro"/>
</dbReference>
<dbReference type="PANTHER" id="PTHR11472">
    <property type="entry name" value="DNA REPAIR DEAD HELICASE RAD3/XP-D SUBFAMILY MEMBER"/>
    <property type="match status" value="1"/>
</dbReference>
<evidence type="ECO:0000256" key="6">
    <source>
        <dbReference type="ARBA" id="ARBA00044969"/>
    </source>
</evidence>
<dbReference type="Pfam" id="PF13307">
    <property type="entry name" value="Helicase_C_2"/>
    <property type="match status" value="1"/>
</dbReference>
<dbReference type="PROSITE" id="PS51193">
    <property type="entry name" value="HELICASE_ATP_BIND_2"/>
    <property type="match status" value="1"/>
</dbReference>
<dbReference type="InterPro" id="IPR006555">
    <property type="entry name" value="ATP-dep_Helicase_C"/>
</dbReference>
<keyword evidence="2" id="KW-0547">Nucleotide-binding</keyword>
<organism evidence="9 10">
    <name type="scientific">Spirochaeta lutea</name>
    <dbReference type="NCBI Taxonomy" id="1480694"/>
    <lineage>
        <taxon>Bacteria</taxon>
        <taxon>Pseudomonadati</taxon>
        <taxon>Spirochaetota</taxon>
        <taxon>Spirochaetia</taxon>
        <taxon>Spirochaetales</taxon>
        <taxon>Spirochaetaceae</taxon>
        <taxon>Spirochaeta</taxon>
    </lineage>
</organism>
<dbReference type="eggNOG" id="COG1199">
    <property type="taxonomic scope" value="Bacteria"/>
</dbReference>
<evidence type="ECO:0000256" key="3">
    <source>
        <dbReference type="ARBA" id="ARBA00022801"/>
    </source>
</evidence>
<dbReference type="GO" id="GO:0006281">
    <property type="term" value="P:DNA repair"/>
    <property type="evidence" value="ECO:0007669"/>
    <property type="project" value="TreeGrafter"/>
</dbReference>
<dbReference type="GO" id="GO:0043139">
    <property type="term" value="F:5'-3' DNA helicase activity"/>
    <property type="evidence" value="ECO:0007669"/>
    <property type="project" value="UniProtKB-EC"/>
</dbReference>
<dbReference type="SUPFAM" id="SSF52540">
    <property type="entry name" value="P-loop containing nucleoside triphosphate hydrolases"/>
    <property type="match status" value="1"/>
</dbReference>
<keyword evidence="10" id="KW-1185">Reference proteome</keyword>
<dbReference type="STRING" id="1480694.DC28_14115"/>
<dbReference type="Proteomes" id="UP000029692">
    <property type="component" value="Unassembled WGS sequence"/>
</dbReference>
<evidence type="ECO:0000313" key="10">
    <source>
        <dbReference type="Proteomes" id="UP000029692"/>
    </source>
</evidence>
<reference evidence="9 10" key="1">
    <citation type="submission" date="2014-05" db="EMBL/GenBank/DDBJ databases">
        <title>De novo Genome Sequence of Spirocheata sp.</title>
        <authorList>
            <person name="Shivani Y."/>
            <person name="Subhash Y."/>
            <person name="Tushar L."/>
            <person name="Sasikala C."/>
            <person name="Ramana C.V."/>
        </authorList>
    </citation>
    <scope>NUCLEOTIDE SEQUENCE [LARGE SCALE GENOMIC DNA]</scope>
    <source>
        <strain evidence="9 10">JC230</strain>
    </source>
</reference>
<evidence type="ECO:0000256" key="7">
    <source>
        <dbReference type="ARBA" id="ARBA00048954"/>
    </source>
</evidence>
<evidence type="ECO:0000256" key="2">
    <source>
        <dbReference type="ARBA" id="ARBA00022741"/>
    </source>
</evidence>
<dbReference type="GO" id="GO:0003676">
    <property type="term" value="F:nucleic acid binding"/>
    <property type="evidence" value="ECO:0007669"/>
    <property type="project" value="InterPro"/>
</dbReference>
<dbReference type="InterPro" id="IPR027417">
    <property type="entry name" value="P-loop_NTPase"/>
</dbReference>
<evidence type="ECO:0000256" key="5">
    <source>
        <dbReference type="ARBA" id="ARBA00038058"/>
    </source>
</evidence>
<name>A0A098QTC1_9SPIO</name>
<dbReference type="OrthoDB" id="9803913at2"/>
<dbReference type="PANTHER" id="PTHR11472:SF34">
    <property type="entry name" value="REGULATOR OF TELOMERE ELONGATION HELICASE 1"/>
    <property type="match status" value="1"/>
</dbReference>
<feature type="domain" description="Helicase ATP-binding" evidence="8">
    <location>
        <begin position="141"/>
        <end position="409"/>
    </location>
</feature>
<dbReference type="SMART" id="SM00491">
    <property type="entry name" value="HELICc2"/>
    <property type="match status" value="1"/>
</dbReference>
<dbReference type="GO" id="GO:0005524">
    <property type="term" value="F:ATP binding"/>
    <property type="evidence" value="ECO:0007669"/>
    <property type="project" value="UniProtKB-KW"/>
</dbReference>
<accession>A0A098QTC1</accession>
<comment type="similarity">
    <text evidence="5">Belongs to the helicase family. DinG subfamily.</text>
</comment>
<dbReference type="InterPro" id="IPR014001">
    <property type="entry name" value="Helicase_ATP-bd"/>
</dbReference>
<dbReference type="AlphaFoldDB" id="A0A098QTC1"/>
<evidence type="ECO:0000256" key="1">
    <source>
        <dbReference type="ARBA" id="ARBA00001966"/>
    </source>
</evidence>
<dbReference type="InterPro" id="IPR014013">
    <property type="entry name" value="Helic_SF1/SF2_ATP-bd_DinG/Rad3"/>
</dbReference>
<dbReference type="EC" id="5.6.2.3" evidence="6"/>
<evidence type="ECO:0000256" key="4">
    <source>
        <dbReference type="ARBA" id="ARBA00022840"/>
    </source>
</evidence>
<dbReference type="Gene3D" id="3.40.50.300">
    <property type="entry name" value="P-loop containing nucleotide triphosphate hydrolases"/>
    <property type="match status" value="2"/>
</dbReference>
<dbReference type="EMBL" id="JNUP01000072">
    <property type="protein sequence ID" value="KGE70648.1"/>
    <property type="molecule type" value="Genomic_DNA"/>
</dbReference>
<dbReference type="Pfam" id="PF00270">
    <property type="entry name" value="DEAD"/>
    <property type="match status" value="1"/>
</dbReference>
<keyword evidence="4" id="KW-0067">ATP-binding</keyword>
<dbReference type="RefSeq" id="WP_037549918.1">
    <property type="nucleotide sequence ID" value="NZ_JNUP01000072.1"/>
</dbReference>
<gene>
    <name evidence="9" type="ORF">DC28_14115</name>
</gene>
<dbReference type="InterPro" id="IPR045028">
    <property type="entry name" value="DinG/Rad3-like"/>
</dbReference>
<comment type="cofactor">
    <cofactor evidence="1">
        <name>[4Fe-4S] cluster</name>
        <dbReference type="ChEBI" id="CHEBI:49883"/>
    </cofactor>
</comment>
<evidence type="ECO:0000313" key="9">
    <source>
        <dbReference type="EMBL" id="KGE70648.1"/>
    </source>
</evidence>
<keyword evidence="3" id="KW-0378">Hydrolase</keyword>
<protein>
    <recommendedName>
        <fullName evidence="6">DNA 5'-3' helicase</fullName>
        <ecNumber evidence="6">5.6.2.3</ecNumber>
    </recommendedName>
</protein>
<sequence>MEQRDNTKASSRIPEEIRNRMRWEIQATQGREVLFVCQVGDDVCISDFVVAARGGTSMVPAPMPHMNRGDVIIHNHPSNTLYPSNADLSVASELAQRGIGSWIVDSALEGLYVITEPYREPEPTLLNEQSLAGILEPGGALEREAGQDYEPRESQVALLSMICRGFNEDRIVVGEAGTGVGKSFAYLIPAMAWAQQNNQRVVISTATINLQHQLIEKDIPTVERLLGTKVKTVLAKGRNNYLCLNRLEEVQEEDSLFREEDDELNRVVEWARVTATGMRTDLGFYVPDALWSRINSDPDSCSGARCRNRDHCFLLKARREAAQAQIIITNHHLFFADASMRSGGMGFESTVILPPFSRVIFDEAHTIEGSATSYFSRTLSRFTLHKYLTMLLRRKQGRSFGLIQALRSFLGLEVNQAEALIEGVREALGSTEAAILQFLGEQSSLRLHPALAQGEGRFSQEYRDLSQGIFGPLRGLQKAILELADHVVQELKQLSEEDLELPQVHDVKIILRRLEDAAAVCQDFQQYEQEPDRVFWIDKNRVPTTGERFIRLTITPLDIRTMMRETVFEPYPTVIMTSATLSIKGSFQYFDNQVGLQGLEPLQAVFPSPFDYRQQVMLGIPADAPPPQSPAYNPFLVNLIREAVLISEGKALILFTSYAMLNEVFAAVKPALDEAGIPVFRQGDDDKTRLLRTFRDDVSSVLFATDSFWEGVDTPGSSLELLILCRLPFRVPTDPVVIARAEAIEARGGNAFIELSIPEAVMKFKQGFGRLMRRASDRGIVLVTDPRIIQKSYGSMFTGSLPETRRSIKESRLLLKDIESFLYS</sequence>
<proteinExistence type="inferred from homology"/>
<comment type="caution">
    <text evidence="9">The sequence shown here is derived from an EMBL/GenBank/DDBJ whole genome shotgun (WGS) entry which is preliminary data.</text>
</comment>
<dbReference type="InterPro" id="IPR011545">
    <property type="entry name" value="DEAD/DEAH_box_helicase_dom"/>
</dbReference>
<dbReference type="SMART" id="SM00487">
    <property type="entry name" value="DEXDc"/>
    <property type="match status" value="1"/>
</dbReference>